<sequence length="57" mass="6160">VMLKIDGSTLQNPSCVGFVGLVWDLDGQFLLGFFVNLGNSNNLHAKIIALINGLRLC</sequence>
<dbReference type="InterPro" id="IPR012337">
    <property type="entry name" value="RNaseH-like_sf"/>
</dbReference>
<evidence type="ECO:0008006" key="3">
    <source>
        <dbReference type="Google" id="ProtNLM"/>
    </source>
</evidence>
<dbReference type="AlphaFoldDB" id="A0A151RGY8"/>
<proteinExistence type="predicted"/>
<feature type="non-terminal residue" evidence="1">
    <location>
        <position position="1"/>
    </location>
</feature>
<accession>A0A151RGY8</accession>
<dbReference type="Proteomes" id="UP000075243">
    <property type="component" value="Unassembled WGS sequence"/>
</dbReference>
<gene>
    <name evidence="1" type="ORF">KK1_036893</name>
</gene>
<evidence type="ECO:0000313" key="1">
    <source>
        <dbReference type="EMBL" id="KYP41723.1"/>
    </source>
</evidence>
<dbReference type="SUPFAM" id="SSF53098">
    <property type="entry name" value="Ribonuclease H-like"/>
    <property type="match status" value="1"/>
</dbReference>
<organism evidence="1 2">
    <name type="scientific">Cajanus cajan</name>
    <name type="common">Pigeon pea</name>
    <name type="synonym">Cajanus indicus</name>
    <dbReference type="NCBI Taxonomy" id="3821"/>
    <lineage>
        <taxon>Eukaryota</taxon>
        <taxon>Viridiplantae</taxon>
        <taxon>Streptophyta</taxon>
        <taxon>Embryophyta</taxon>
        <taxon>Tracheophyta</taxon>
        <taxon>Spermatophyta</taxon>
        <taxon>Magnoliopsida</taxon>
        <taxon>eudicotyledons</taxon>
        <taxon>Gunneridae</taxon>
        <taxon>Pentapetalae</taxon>
        <taxon>rosids</taxon>
        <taxon>fabids</taxon>
        <taxon>Fabales</taxon>
        <taxon>Fabaceae</taxon>
        <taxon>Papilionoideae</taxon>
        <taxon>50 kb inversion clade</taxon>
        <taxon>NPAAA clade</taxon>
        <taxon>indigoferoid/millettioid clade</taxon>
        <taxon>Phaseoleae</taxon>
        <taxon>Cajanus</taxon>
    </lineage>
</organism>
<dbReference type="EMBL" id="KQ483755">
    <property type="protein sequence ID" value="KYP41723.1"/>
    <property type="molecule type" value="Genomic_DNA"/>
</dbReference>
<dbReference type="Gramene" id="C.cajan_33695.t">
    <property type="protein sequence ID" value="C.cajan_33695.t.cds1"/>
    <property type="gene ID" value="C.cajan_33695"/>
</dbReference>
<name>A0A151RGY8_CAJCA</name>
<keyword evidence="2" id="KW-1185">Reference proteome</keyword>
<evidence type="ECO:0000313" key="2">
    <source>
        <dbReference type="Proteomes" id="UP000075243"/>
    </source>
</evidence>
<protein>
    <recommendedName>
        <fullName evidence="3">RNase H type-1 domain-containing protein</fullName>
    </recommendedName>
</protein>
<reference evidence="1" key="1">
    <citation type="journal article" date="2012" name="Nat. Biotechnol.">
        <title>Draft genome sequence of pigeonpea (Cajanus cajan), an orphan legume crop of resource-poor farmers.</title>
        <authorList>
            <person name="Varshney R.K."/>
            <person name="Chen W."/>
            <person name="Li Y."/>
            <person name="Bharti A.K."/>
            <person name="Saxena R.K."/>
            <person name="Schlueter J.A."/>
            <person name="Donoghue M.T."/>
            <person name="Azam S."/>
            <person name="Fan G."/>
            <person name="Whaley A.M."/>
            <person name="Farmer A.D."/>
            <person name="Sheridan J."/>
            <person name="Iwata A."/>
            <person name="Tuteja R."/>
            <person name="Penmetsa R.V."/>
            <person name="Wu W."/>
            <person name="Upadhyaya H.D."/>
            <person name="Yang S.P."/>
            <person name="Shah T."/>
            <person name="Saxena K.B."/>
            <person name="Michael T."/>
            <person name="McCombie W.R."/>
            <person name="Yang B."/>
            <person name="Zhang G."/>
            <person name="Yang H."/>
            <person name="Wang J."/>
            <person name="Spillane C."/>
            <person name="Cook D.R."/>
            <person name="May G.D."/>
            <person name="Xu X."/>
            <person name="Jackson S.A."/>
        </authorList>
    </citation>
    <scope>NUCLEOTIDE SEQUENCE [LARGE SCALE GENOMIC DNA]</scope>
</reference>